<evidence type="ECO:0000256" key="1">
    <source>
        <dbReference type="SAM" id="MobiDB-lite"/>
    </source>
</evidence>
<protein>
    <submittedName>
        <fullName evidence="2">Uncharacterized protein</fullName>
    </submittedName>
</protein>
<comment type="caution">
    <text evidence="2">The sequence shown here is derived from an EMBL/GenBank/DDBJ whole genome shotgun (WGS) entry which is preliminary data.</text>
</comment>
<gene>
    <name evidence="2" type="ORF">H4R34_003658</name>
</gene>
<dbReference type="EMBL" id="JANBQB010000364">
    <property type="protein sequence ID" value="KAJ1977237.1"/>
    <property type="molecule type" value="Genomic_DNA"/>
</dbReference>
<dbReference type="Proteomes" id="UP001151582">
    <property type="component" value="Unassembled WGS sequence"/>
</dbReference>
<organism evidence="2 3">
    <name type="scientific">Dimargaris verticillata</name>
    <dbReference type="NCBI Taxonomy" id="2761393"/>
    <lineage>
        <taxon>Eukaryota</taxon>
        <taxon>Fungi</taxon>
        <taxon>Fungi incertae sedis</taxon>
        <taxon>Zoopagomycota</taxon>
        <taxon>Kickxellomycotina</taxon>
        <taxon>Dimargaritomycetes</taxon>
        <taxon>Dimargaritales</taxon>
        <taxon>Dimargaritaceae</taxon>
        <taxon>Dimargaris</taxon>
    </lineage>
</organism>
<proteinExistence type="predicted"/>
<feature type="region of interest" description="Disordered" evidence="1">
    <location>
        <begin position="162"/>
        <end position="248"/>
    </location>
</feature>
<reference evidence="2" key="1">
    <citation type="submission" date="2022-07" db="EMBL/GenBank/DDBJ databases">
        <title>Phylogenomic reconstructions and comparative analyses of Kickxellomycotina fungi.</title>
        <authorList>
            <person name="Reynolds N.K."/>
            <person name="Stajich J.E."/>
            <person name="Barry K."/>
            <person name="Grigoriev I.V."/>
            <person name="Crous P."/>
            <person name="Smith M.E."/>
        </authorList>
    </citation>
    <scope>NUCLEOTIDE SEQUENCE</scope>
    <source>
        <strain evidence="2">RSA 567</strain>
    </source>
</reference>
<evidence type="ECO:0000313" key="3">
    <source>
        <dbReference type="Proteomes" id="UP001151582"/>
    </source>
</evidence>
<evidence type="ECO:0000313" key="2">
    <source>
        <dbReference type="EMBL" id="KAJ1977237.1"/>
    </source>
</evidence>
<accession>A0A9W8EBU0</accession>
<feature type="region of interest" description="Disordered" evidence="1">
    <location>
        <begin position="77"/>
        <end position="137"/>
    </location>
</feature>
<feature type="compositionally biased region" description="Polar residues" evidence="1">
    <location>
        <begin position="209"/>
        <end position="221"/>
    </location>
</feature>
<feature type="compositionally biased region" description="Polar residues" evidence="1">
    <location>
        <begin position="126"/>
        <end position="137"/>
    </location>
</feature>
<name>A0A9W8EBU0_9FUNG</name>
<feature type="compositionally biased region" description="Polar residues" evidence="1">
    <location>
        <begin position="187"/>
        <end position="198"/>
    </location>
</feature>
<sequence length="248" mass="26818">MLTNGQEAKAESFELQQLFQALPYPPQPTPAASTLPPVSEPLAKPSMWYPLVRKVRLANGEIKLYIDLNAPLSQTPQTVDEDLMGNDGTVDSAVTSPASDADAPLTPSSKSPRAGWGHSFWPAPTGSGSANSNIPPSQQHDLRIAEIYNTIGNLDQLLAVLEPEKSRSDTTTPRKRRSHRDMLIQRAVTSATISGRSNPPSPKSDEQLPPSSQLSCTASDEPQSEDDDRDSDFSIGYDGSDYESCPDN</sequence>
<dbReference type="AlphaFoldDB" id="A0A9W8EBU0"/>
<keyword evidence="3" id="KW-1185">Reference proteome</keyword>